<sequence length="699" mass="79227">MDDSEVSSMSMFRTCVRDTGLVQLPATGCPYTWHNCSEGPRSLWKRLDRMLANSAWLDAWPSSSYICALPSTSDHSPLILAGMNRCDENAIFRFDNFLTRIPGFLNSVEEIWKHRIAGTAMYEIVRKLKLLKAEFRKQKKLKGNLTTNVMKAKAFLDKAQALFTNSREDIYLNLVKCCRRVYSVAVKLEISMLQQRAKLRWLKHGDQNSKVFFRKINASRVKQRVYQIKREGGELLTAQNEVNQEFISYFQNLFGGPSLNRSLDLEFLRPELKHTISPAEACLLTAPVTRSEVKDAIFDIDVESAPGPDGYTSEFYRAACLCLDRTFIRLLLLFQYQSMVRYMVFSKAAGDLDRVIYVPLSICVAHLPSIKVLTDTLTEFAAMSGLKINPAKSQIILSRSVQQERQQILDYLGFQEGTLPIKYLGIPLTSSRLTMSDCRPLIDKVEARLAGWNHQNLSYAGRLQLIKSVLGTLHMYWASAFILPKGVLKILEKKMRRFLWHGSGNAKVAWAQICKPKQEGGLGIRSLVITNQALMLKQLWRLLQNDGTSIWVEWIQRHRLRQSTIWTFNGAGSWGWKKLLKLRPLLQRGVIYKVGDGSSFSLWQDVWHERGPLCLTFPRGPVITGLPLSSPLSSVLQRNQWSWPASTDADIAEIISQLPPTQPSAADSICWRSSSGKFTTKSAVSLIQPTSSRIFGKGC</sequence>
<dbReference type="EMBL" id="JACGWK010001088">
    <property type="protein sequence ID" value="KAL0293022.1"/>
    <property type="molecule type" value="Genomic_DNA"/>
</dbReference>
<protein>
    <recommendedName>
        <fullName evidence="2">Reverse transcriptase</fullName>
    </recommendedName>
</protein>
<evidence type="ECO:0008006" key="2">
    <source>
        <dbReference type="Google" id="ProtNLM"/>
    </source>
</evidence>
<organism evidence="1">
    <name type="scientific">Sesamum angustifolium</name>
    <dbReference type="NCBI Taxonomy" id="2727405"/>
    <lineage>
        <taxon>Eukaryota</taxon>
        <taxon>Viridiplantae</taxon>
        <taxon>Streptophyta</taxon>
        <taxon>Embryophyta</taxon>
        <taxon>Tracheophyta</taxon>
        <taxon>Spermatophyta</taxon>
        <taxon>Magnoliopsida</taxon>
        <taxon>eudicotyledons</taxon>
        <taxon>Gunneridae</taxon>
        <taxon>Pentapetalae</taxon>
        <taxon>asterids</taxon>
        <taxon>lamiids</taxon>
        <taxon>Lamiales</taxon>
        <taxon>Pedaliaceae</taxon>
        <taxon>Sesamum</taxon>
    </lineage>
</organism>
<comment type="caution">
    <text evidence="1">The sequence shown here is derived from an EMBL/GenBank/DDBJ whole genome shotgun (WGS) entry which is preliminary data.</text>
</comment>
<dbReference type="SUPFAM" id="SSF56219">
    <property type="entry name" value="DNase I-like"/>
    <property type="match status" value="1"/>
</dbReference>
<name>A0AAW2JF99_9LAMI</name>
<proteinExistence type="predicted"/>
<accession>A0AAW2JF99</accession>
<reference evidence="1" key="2">
    <citation type="journal article" date="2024" name="Plant">
        <title>Genomic evolution and insights into agronomic trait innovations of Sesamum species.</title>
        <authorList>
            <person name="Miao H."/>
            <person name="Wang L."/>
            <person name="Qu L."/>
            <person name="Liu H."/>
            <person name="Sun Y."/>
            <person name="Le M."/>
            <person name="Wang Q."/>
            <person name="Wei S."/>
            <person name="Zheng Y."/>
            <person name="Lin W."/>
            <person name="Duan Y."/>
            <person name="Cao H."/>
            <person name="Xiong S."/>
            <person name="Wang X."/>
            <person name="Wei L."/>
            <person name="Li C."/>
            <person name="Ma Q."/>
            <person name="Ju M."/>
            <person name="Zhao R."/>
            <person name="Li G."/>
            <person name="Mu C."/>
            <person name="Tian Q."/>
            <person name="Mei H."/>
            <person name="Zhang T."/>
            <person name="Gao T."/>
            <person name="Zhang H."/>
        </authorList>
    </citation>
    <scope>NUCLEOTIDE SEQUENCE</scope>
    <source>
        <strain evidence="1">G01</strain>
    </source>
</reference>
<dbReference type="Gene3D" id="3.60.10.10">
    <property type="entry name" value="Endonuclease/exonuclease/phosphatase"/>
    <property type="match status" value="1"/>
</dbReference>
<dbReference type="PANTHER" id="PTHR33116:SF76">
    <property type="entry name" value="DUF4283 DOMAIN-CONTAINING PROTEIN"/>
    <property type="match status" value="1"/>
</dbReference>
<evidence type="ECO:0000313" key="1">
    <source>
        <dbReference type="EMBL" id="KAL0293022.1"/>
    </source>
</evidence>
<reference evidence="1" key="1">
    <citation type="submission" date="2020-06" db="EMBL/GenBank/DDBJ databases">
        <authorList>
            <person name="Li T."/>
            <person name="Hu X."/>
            <person name="Zhang T."/>
            <person name="Song X."/>
            <person name="Zhang H."/>
            <person name="Dai N."/>
            <person name="Sheng W."/>
            <person name="Hou X."/>
            <person name="Wei L."/>
        </authorList>
    </citation>
    <scope>NUCLEOTIDE SEQUENCE</scope>
    <source>
        <strain evidence="1">G01</strain>
        <tissue evidence="1">Leaf</tissue>
    </source>
</reference>
<dbReference type="InterPro" id="IPR036691">
    <property type="entry name" value="Endo/exonu/phosph_ase_sf"/>
</dbReference>
<gene>
    <name evidence="1" type="ORF">Sangu_3246500</name>
</gene>
<dbReference type="AlphaFoldDB" id="A0AAW2JF99"/>
<dbReference type="PANTHER" id="PTHR33116">
    <property type="entry name" value="REVERSE TRANSCRIPTASE ZINC-BINDING DOMAIN-CONTAINING PROTEIN-RELATED-RELATED"/>
    <property type="match status" value="1"/>
</dbReference>